<sequence length="147" mass="16450">MLYYPLFVILLARYLLWVMFGITLILGFKNNKFLINSVLSLVIVRIVEGIIKFKFPVDRPFIANPNLIPLVSTSDPSFPSVHAALAGAMAMMIGIYFPKYRILAFGMAILIALGRVLALVHYPRDVIVGFIIGLGISWLVLKIRGEK</sequence>
<feature type="transmembrane region" description="Helical" evidence="1">
    <location>
        <begin position="33"/>
        <end position="51"/>
    </location>
</feature>
<dbReference type="SUPFAM" id="SSF48317">
    <property type="entry name" value="Acid phosphatase/Vanadium-dependent haloperoxidase"/>
    <property type="match status" value="1"/>
</dbReference>
<dbReference type="Pfam" id="PF01569">
    <property type="entry name" value="PAP2"/>
    <property type="match status" value="1"/>
</dbReference>
<organism evidence="3 4">
    <name type="scientific">candidate division WWE3 bacterium RIFCSPLOWO2_01_FULL_42_11</name>
    <dbReference type="NCBI Taxonomy" id="1802627"/>
    <lineage>
        <taxon>Bacteria</taxon>
        <taxon>Katanobacteria</taxon>
    </lineage>
</organism>
<feature type="transmembrane region" description="Helical" evidence="1">
    <location>
        <begin position="77"/>
        <end position="97"/>
    </location>
</feature>
<protein>
    <recommendedName>
        <fullName evidence="2">Phosphatidic acid phosphatase type 2/haloperoxidase domain-containing protein</fullName>
    </recommendedName>
</protein>
<gene>
    <name evidence="3" type="ORF">A3A70_01050</name>
</gene>
<dbReference type="STRING" id="1802627.A3A70_01050"/>
<feature type="domain" description="Phosphatidic acid phosphatase type 2/haloperoxidase" evidence="2">
    <location>
        <begin position="34"/>
        <end position="141"/>
    </location>
</feature>
<evidence type="ECO:0000313" key="4">
    <source>
        <dbReference type="Proteomes" id="UP000178964"/>
    </source>
</evidence>
<comment type="caution">
    <text evidence="3">The sequence shown here is derived from an EMBL/GenBank/DDBJ whole genome shotgun (WGS) entry which is preliminary data.</text>
</comment>
<feature type="transmembrane region" description="Helical" evidence="1">
    <location>
        <begin position="6"/>
        <end position="26"/>
    </location>
</feature>
<dbReference type="Gene3D" id="1.20.144.10">
    <property type="entry name" value="Phosphatidic acid phosphatase type 2/haloperoxidase"/>
    <property type="match status" value="1"/>
</dbReference>
<dbReference type="AlphaFoldDB" id="A0A1F4VRV7"/>
<keyword evidence="1" id="KW-0472">Membrane</keyword>
<dbReference type="PANTHER" id="PTHR14969">
    <property type="entry name" value="SPHINGOSINE-1-PHOSPHATE PHOSPHOHYDROLASE"/>
    <property type="match status" value="1"/>
</dbReference>
<proteinExistence type="predicted"/>
<accession>A0A1F4VRV7</accession>
<dbReference type="PANTHER" id="PTHR14969:SF13">
    <property type="entry name" value="AT30094P"/>
    <property type="match status" value="1"/>
</dbReference>
<dbReference type="EMBL" id="MEVK01000005">
    <property type="protein sequence ID" value="OGC59889.1"/>
    <property type="molecule type" value="Genomic_DNA"/>
</dbReference>
<keyword evidence="1" id="KW-0812">Transmembrane</keyword>
<dbReference type="InterPro" id="IPR000326">
    <property type="entry name" value="PAP2/HPO"/>
</dbReference>
<reference evidence="3 4" key="1">
    <citation type="journal article" date="2016" name="Nat. Commun.">
        <title>Thousands of microbial genomes shed light on interconnected biogeochemical processes in an aquifer system.</title>
        <authorList>
            <person name="Anantharaman K."/>
            <person name="Brown C.T."/>
            <person name="Hug L.A."/>
            <person name="Sharon I."/>
            <person name="Castelle C.J."/>
            <person name="Probst A.J."/>
            <person name="Thomas B.C."/>
            <person name="Singh A."/>
            <person name="Wilkins M.J."/>
            <person name="Karaoz U."/>
            <person name="Brodie E.L."/>
            <person name="Williams K.H."/>
            <person name="Hubbard S.S."/>
            <person name="Banfield J.F."/>
        </authorList>
    </citation>
    <scope>NUCLEOTIDE SEQUENCE [LARGE SCALE GENOMIC DNA]</scope>
</reference>
<name>A0A1F4VRV7_UNCKA</name>
<dbReference type="SMART" id="SM00014">
    <property type="entry name" value="acidPPc"/>
    <property type="match status" value="1"/>
</dbReference>
<dbReference type="Proteomes" id="UP000178964">
    <property type="component" value="Unassembled WGS sequence"/>
</dbReference>
<evidence type="ECO:0000259" key="2">
    <source>
        <dbReference type="SMART" id="SM00014"/>
    </source>
</evidence>
<evidence type="ECO:0000313" key="3">
    <source>
        <dbReference type="EMBL" id="OGC59889.1"/>
    </source>
</evidence>
<keyword evidence="1" id="KW-1133">Transmembrane helix</keyword>
<feature type="transmembrane region" description="Helical" evidence="1">
    <location>
        <begin position="126"/>
        <end position="143"/>
    </location>
</feature>
<feature type="transmembrane region" description="Helical" evidence="1">
    <location>
        <begin position="102"/>
        <end position="120"/>
    </location>
</feature>
<dbReference type="InterPro" id="IPR036938">
    <property type="entry name" value="PAP2/HPO_sf"/>
</dbReference>
<evidence type="ECO:0000256" key="1">
    <source>
        <dbReference type="SAM" id="Phobius"/>
    </source>
</evidence>